<dbReference type="AlphaFoldDB" id="A0A3Q9HRK4"/>
<dbReference type="Pfam" id="PF10057">
    <property type="entry name" value="MpsC"/>
    <property type="match status" value="1"/>
</dbReference>
<keyword evidence="3" id="KW-1185">Reference proteome</keyword>
<organism evidence="2 3">
    <name type="scientific">Anoxybacter fermentans</name>
    <dbReference type="NCBI Taxonomy" id="1323375"/>
    <lineage>
        <taxon>Bacteria</taxon>
        <taxon>Bacillati</taxon>
        <taxon>Bacillota</taxon>
        <taxon>Clostridia</taxon>
        <taxon>Halanaerobiales</taxon>
        <taxon>Anoxybacter</taxon>
    </lineage>
</organism>
<dbReference type="InterPro" id="IPR018745">
    <property type="entry name" value="MpsC"/>
</dbReference>
<sequence>MPTKGELADKISSLMVKFQKEQFGRGAESAKTYIIDDMVIVRLKGVLTPAEKQLAQNHEGQRVIKEFRYHLEEVCRPQLEHLIQQVTGARVISIHCDISTKTGERIDIFILDRKFD</sequence>
<gene>
    <name evidence="2" type="ORF">BBF96_12535</name>
</gene>
<evidence type="ECO:0000259" key="1">
    <source>
        <dbReference type="Pfam" id="PF10057"/>
    </source>
</evidence>
<dbReference type="OrthoDB" id="5422931at2"/>
<dbReference type="Proteomes" id="UP000267250">
    <property type="component" value="Chromosome"/>
</dbReference>
<dbReference type="EMBL" id="CP016379">
    <property type="protein sequence ID" value="AZR74150.1"/>
    <property type="molecule type" value="Genomic_DNA"/>
</dbReference>
<proteinExistence type="predicted"/>
<dbReference type="KEGG" id="aft:BBF96_12535"/>
<feature type="domain" description="Na+-translocating membrane potential-generating system MpsC" evidence="1">
    <location>
        <begin position="3"/>
        <end position="113"/>
    </location>
</feature>
<evidence type="ECO:0000313" key="3">
    <source>
        <dbReference type="Proteomes" id="UP000267250"/>
    </source>
</evidence>
<protein>
    <recommendedName>
        <fullName evidence="1">Na+-translocating membrane potential-generating system MpsC domain-containing protein</fullName>
    </recommendedName>
</protein>
<evidence type="ECO:0000313" key="2">
    <source>
        <dbReference type="EMBL" id="AZR74150.1"/>
    </source>
</evidence>
<reference evidence="2 3" key="1">
    <citation type="submission" date="2016-07" db="EMBL/GenBank/DDBJ databases">
        <title>Genome and transcriptome analysis of iron-reducing fermentative bacteria Anoxybacter fermentans.</title>
        <authorList>
            <person name="Zeng X."/>
            <person name="Shao Z."/>
        </authorList>
    </citation>
    <scope>NUCLEOTIDE SEQUENCE [LARGE SCALE GENOMIC DNA]</scope>
    <source>
        <strain evidence="2 3">DY22613</strain>
    </source>
</reference>
<dbReference type="RefSeq" id="WP_127017502.1">
    <property type="nucleotide sequence ID" value="NZ_CP016379.1"/>
</dbReference>
<accession>A0A3Q9HRK4</accession>
<name>A0A3Q9HRK4_9FIRM</name>